<reference evidence="2 3" key="1">
    <citation type="journal article" date="2017" name="BMC Genomics">
        <title>Comparative genomic and phylogenomic analyses of the Bifidobacteriaceae family.</title>
        <authorList>
            <person name="Lugli G.A."/>
            <person name="Milani C."/>
            <person name="Turroni F."/>
            <person name="Duranti S."/>
            <person name="Mancabelli L."/>
            <person name="Mangifesta M."/>
            <person name="Ferrario C."/>
            <person name="Modesto M."/>
            <person name="Mattarelli P."/>
            <person name="Jiri K."/>
            <person name="van Sinderen D."/>
            <person name="Ventura M."/>
        </authorList>
    </citation>
    <scope>NUCLEOTIDE SEQUENCE [LARGE SCALE GENOMIC DNA]</scope>
    <source>
        <strain evidence="2 3">DSM 24742</strain>
    </source>
</reference>
<dbReference type="PANTHER" id="PTHR11106">
    <property type="entry name" value="GANGLIOSIDE INDUCED DIFFERENTIATION ASSOCIATED PROTEIN 2-RELATED"/>
    <property type="match status" value="1"/>
</dbReference>
<dbReference type="Gene3D" id="3.40.220.10">
    <property type="entry name" value="Leucine Aminopeptidase, subunit E, domain 1"/>
    <property type="match status" value="1"/>
</dbReference>
<dbReference type="SUPFAM" id="SSF52949">
    <property type="entry name" value="Macro domain-like"/>
    <property type="match status" value="1"/>
</dbReference>
<dbReference type="InterPro" id="IPR043472">
    <property type="entry name" value="Macro_dom-like"/>
</dbReference>
<evidence type="ECO:0000313" key="3">
    <source>
        <dbReference type="Proteomes" id="UP000216725"/>
    </source>
</evidence>
<evidence type="ECO:0000313" key="2">
    <source>
        <dbReference type="EMBL" id="OZG51535.1"/>
    </source>
</evidence>
<dbReference type="PANTHER" id="PTHR11106:SF27">
    <property type="entry name" value="MACRO DOMAIN-CONTAINING PROTEIN"/>
    <property type="match status" value="1"/>
</dbReference>
<dbReference type="Proteomes" id="UP000216725">
    <property type="component" value="Unassembled WGS sequence"/>
</dbReference>
<gene>
    <name evidence="2" type="ORF">PSRA_1170</name>
</gene>
<accession>A0A261EXH0</accession>
<feature type="domain" description="Macro" evidence="1">
    <location>
        <begin position="1"/>
        <end position="67"/>
    </location>
</feature>
<organism evidence="2 3">
    <name type="scientific">Pseudoscardovia radai</name>
    <dbReference type="NCBI Taxonomy" id="987066"/>
    <lineage>
        <taxon>Bacteria</taxon>
        <taxon>Bacillati</taxon>
        <taxon>Actinomycetota</taxon>
        <taxon>Actinomycetes</taxon>
        <taxon>Bifidobacteriales</taxon>
        <taxon>Bifidobacteriaceae</taxon>
        <taxon>Pseudoscardovia</taxon>
    </lineage>
</organism>
<dbReference type="Pfam" id="PF01661">
    <property type="entry name" value="Macro"/>
    <property type="match status" value="1"/>
</dbReference>
<dbReference type="AlphaFoldDB" id="A0A261EXH0"/>
<comment type="caution">
    <text evidence="2">The sequence shown here is derived from an EMBL/GenBank/DDBJ whole genome shotgun (WGS) entry which is preliminary data.</text>
</comment>
<name>A0A261EXH0_9BIFI</name>
<dbReference type="InterPro" id="IPR002589">
    <property type="entry name" value="Macro_dom"/>
</dbReference>
<dbReference type="PROSITE" id="PS51154">
    <property type="entry name" value="MACRO"/>
    <property type="match status" value="1"/>
</dbReference>
<dbReference type="OrthoDB" id="6194521at2"/>
<protein>
    <submittedName>
        <fullName evidence="2">Appr-1-p processing domain-containing protein</fullName>
    </submittedName>
</protein>
<sequence>MTDARRGTVAFCCISTGVFRFPKREAARIAVDTVRTWLDGHAGSSVRRVVFDVFGDDDREIYRQALA</sequence>
<keyword evidence="3" id="KW-1185">Reference proteome</keyword>
<evidence type="ECO:0000259" key="1">
    <source>
        <dbReference type="PROSITE" id="PS51154"/>
    </source>
</evidence>
<dbReference type="EMBL" id="MWWR01000008">
    <property type="protein sequence ID" value="OZG51535.1"/>
    <property type="molecule type" value="Genomic_DNA"/>
</dbReference>
<proteinExistence type="predicted"/>